<keyword evidence="2" id="KW-1185">Reference proteome</keyword>
<name>A0A1H5YTD9_9SPHI</name>
<dbReference type="Proteomes" id="UP000236731">
    <property type="component" value="Unassembled WGS sequence"/>
</dbReference>
<evidence type="ECO:0000313" key="1">
    <source>
        <dbReference type="EMBL" id="SEG27529.1"/>
    </source>
</evidence>
<gene>
    <name evidence="1" type="ORF">SAMN05421877_106126</name>
</gene>
<accession>A0A1H5YTD9</accession>
<dbReference type="EMBL" id="FNUT01000006">
    <property type="protein sequence ID" value="SEG27529.1"/>
    <property type="molecule type" value="Genomic_DNA"/>
</dbReference>
<protein>
    <submittedName>
        <fullName evidence="1">Uncharacterized protein</fullName>
    </submittedName>
</protein>
<organism evidence="1 2">
    <name type="scientific">Sphingobacterium lactis</name>
    <dbReference type="NCBI Taxonomy" id="797291"/>
    <lineage>
        <taxon>Bacteria</taxon>
        <taxon>Pseudomonadati</taxon>
        <taxon>Bacteroidota</taxon>
        <taxon>Sphingobacteriia</taxon>
        <taxon>Sphingobacteriales</taxon>
        <taxon>Sphingobacteriaceae</taxon>
        <taxon>Sphingobacterium</taxon>
    </lineage>
</organism>
<sequence>MPQSAVVPMGMWQIGLGDSISFVNPMENLGGGDLPYPLFVPTKSKRLKA</sequence>
<dbReference type="AlphaFoldDB" id="A0A1H5YTD9"/>
<evidence type="ECO:0000313" key="2">
    <source>
        <dbReference type="Proteomes" id="UP000236731"/>
    </source>
</evidence>
<reference evidence="2" key="1">
    <citation type="submission" date="2016-10" db="EMBL/GenBank/DDBJ databases">
        <authorList>
            <person name="Varghese N."/>
            <person name="Submissions S."/>
        </authorList>
    </citation>
    <scope>NUCLEOTIDE SEQUENCE [LARGE SCALE GENOMIC DNA]</scope>
    <source>
        <strain evidence="2">DSM 22361</strain>
    </source>
</reference>
<proteinExistence type="predicted"/>